<gene>
    <name evidence="1" type="ORF">PNV70_13695</name>
</gene>
<dbReference type="PROSITE" id="PS51257">
    <property type="entry name" value="PROKAR_LIPOPROTEIN"/>
    <property type="match status" value="1"/>
</dbReference>
<accession>A0AAW6E3S4</accession>
<dbReference type="AlphaFoldDB" id="A0AAW6E3S4"/>
<reference evidence="1" key="1">
    <citation type="submission" date="2023-01" db="EMBL/GenBank/DDBJ databases">
        <title>Human gut microbiome strain richness.</title>
        <authorList>
            <person name="Chen-Liaw A."/>
        </authorList>
    </citation>
    <scope>NUCLEOTIDE SEQUENCE</scope>
    <source>
        <strain evidence="1">D59st1_B8_D59t2_181005</strain>
    </source>
</reference>
<evidence type="ECO:0000313" key="2">
    <source>
        <dbReference type="Proteomes" id="UP001211421"/>
    </source>
</evidence>
<evidence type="ECO:0008006" key="3">
    <source>
        <dbReference type="Google" id="ProtNLM"/>
    </source>
</evidence>
<proteinExistence type="predicted"/>
<name>A0AAW6E3S4_9FIRM</name>
<sequence length="66" mass="6955">MDITKRLSVLLITAVTAVSLVSCGQATSSKVSSDSEVSSVVNAKVSAWDSLNDAQQAYYKGLEDIC</sequence>
<comment type="caution">
    <text evidence="1">The sequence shown here is derived from an EMBL/GenBank/DDBJ whole genome shotgun (WGS) entry which is preliminary data.</text>
</comment>
<evidence type="ECO:0000313" key="1">
    <source>
        <dbReference type="EMBL" id="MDB8743117.1"/>
    </source>
</evidence>
<protein>
    <recommendedName>
        <fullName evidence="3">Secreted protein</fullName>
    </recommendedName>
</protein>
<dbReference type="RefSeq" id="WP_195552209.1">
    <property type="nucleotide sequence ID" value="NZ_JADMNX010000012.1"/>
</dbReference>
<dbReference type="EMBL" id="JAQMLS010000012">
    <property type="protein sequence ID" value="MDB8743117.1"/>
    <property type="molecule type" value="Genomic_DNA"/>
</dbReference>
<dbReference type="Proteomes" id="UP001211421">
    <property type="component" value="Unassembled WGS sequence"/>
</dbReference>
<organism evidence="1 2">
    <name type="scientific">Ruminococcus bicirculans</name>
    <name type="common">ex Wegman et al. 2014</name>
    <dbReference type="NCBI Taxonomy" id="1160721"/>
    <lineage>
        <taxon>Bacteria</taxon>
        <taxon>Bacillati</taxon>
        <taxon>Bacillota</taxon>
        <taxon>Clostridia</taxon>
        <taxon>Eubacteriales</taxon>
        <taxon>Oscillospiraceae</taxon>
        <taxon>Ruminococcus</taxon>
    </lineage>
</organism>